<proteinExistence type="predicted"/>
<evidence type="ECO:0000313" key="3">
    <source>
        <dbReference type="EMBL" id="EGG20143.1"/>
    </source>
</evidence>
<dbReference type="PANTHER" id="PTHR11092:SF0">
    <property type="entry name" value="EPIMERASE FAMILY PROTEIN SDR39U1"/>
    <property type="match status" value="1"/>
</dbReference>
<dbReference type="Gene3D" id="3.40.50.720">
    <property type="entry name" value="NAD(P)-binding Rossmann-like Domain"/>
    <property type="match status" value="1"/>
</dbReference>
<dbReference type="OMA" id="YDPPRRF"/>
<dbReference type="Pfam" id="PF01370">
    <property type="entry name" value="Epimerase"/>
    <property type="match status" value="1"/>
</dbReference>
<evidence type="ECO:0008006" key="5">
    <source>
        <dbReference type="Google" id="ProtNLM"/>
    </source>
</evidence>
<dbReference type="AlphaFoldDB" id="F4PVX9"/>
<dbReference type="InterPro" id="IPR001509">
    <property type="entry name" value="Epimerase_deHydtase"/>
</dbReference>
<dbReference type="Pfam" id="PF08338">
    <property type="entry name" value="DUF1731"/>
    <property type="match status" value="1"/>
</dbReference>
<accession>F4PVX9</accession>
<dbReference type="InterPro" id="IPR013549">
    <property type="entry name" value="DUF1731"/>
</dbReference>
<gene>
    <name evidence="3" type="ORF">DFA_07263</name>
</gene>
<organism evidence="3 4">
    <name type="scientific">Cavenderia fasciculata</name>
    <name type="common">Slime mold</name>
    <name type="synonym">Dictyostelium fasciculatum</name>
    <dbReference type="NCBI Taxonomy" id="261658"/>
    <lineage>
        <taxon>Eukaryota</taxon>
        <taxon>Amoebozoa</taxon>
        <taxon>Evosea</taxon>
        <taxon>Eumycetozoa</taxon>
        <taxon>Dictyostelia</taxon>
        <taxon>Acytosteliales</taxon>
        <taxon>Cavenderiaceae</taxon>
        <taxon>Cavenderia</taxon>
    </lineage>
</organism>
<dbReference type="Proteomes" id="UP000007797">
    <property type="component" value="Unassembled WGS sequence"/>
</dbReference>
<dbReference type="InterPro" id="IPR010099">
    <property type="entry name" value="SDR39U1"/>
</dbReference>
<dbReference type="EMBL" id="GL883013">
    <property type="protein sequence ID" value="EGG20143.1"/>
    <property type="molecule type" value="Genomic_DNA"/>
</dbReference>
<feature type="domain" description="NAD-dependent epimerase/dehydratase" evidence="1">
    <location>
        <begin position="6"/>
        <end position="133"/>
    </location>
</feature>
<reference evidence="4" key="1">
    <citation type="journal article" date="2011" name="Genome Res.">
        <title>Phylogeny-wide analysis of social amoeba genomes highlights ancient origins for complex intercellular communication.</title>
        <authorList>
            <person name="Heidel A.J."/>
            <person name="Lawal H.M."/>
            <person name="Felder M."/>
            <person name="Schilde C."/>
            <person name="Helps N.R."/>
            <person name="Tunggal B."/>
            <person name="Rivero F."/>
            <person name="John U."/>
            <person name="Schleicher M."/>
            <person name="Eichinger L."/>
            <person name="Platzer M."/>
            <person name="Noegel A.A."/>
            <person name="Schaap P."/>
            <person name="Gloeckner G."/>
        </authorList>
    </citation>
    <scope>NUCLEOTIDE SEQUENCE [LARGE SCALE GENOMIC DNA]</scope>
    <source>
        <strain evidence="4">SH3</strain>
    </source>
</reference>
<dbReference type="KEGG" id="dfa:DFA_07263"/>
<dbReference type="NCBIfam" id="TIGR01777">
    <property type="entry name" value="yfcH"/>
    <property type="match status" value="1"/>
</dbReference>
<evidence type="ECO:0000259" key="1">
    <source>
        <dbReference type="Pfam" id="PF01370"/>
    </source>
</evidence>
<dbReference type="InterPro" id="IPR036291">
    <property type="entry name" value="NAD(P)-bd_dom_sf"/>
</dbReference>
<sequence>MSGQRILVTGATGFLGKSISKSFANRGHQVFKMVRTPPKSDNEISWNPATNQIDTKTLNDVSPNVVIHLAGENIVGLWTEDKKKRIFESRKKGTELLANALNKIDNPPGVFIGASGCSYYGDKLAQPTDESAPKGTGFFQDLVQVWESSCDPLRNNGKTRVSHMRLGLVMDSDGGFLQQVKLPFSLGLGGRIGSGNQYFPWISLKEVKNIVRFLMENDQCSGAFNATSPQLITNLELTRAIGKVLNRPTIFPLPELLLNTILGKEMSSATFLADQPIVPTRLQKAGYQFIDSSIEKVLERELK</sequence>
<dbReference type="OrthoDB" id="276721at2759"/>
<keyword evidence="4" id="KW-1185">Reference proteome</keyword>
<protein>
    <recommendedName>
        <fullName evidence="5">TIGR01777 family protein</fullName>
    </recommendedName>
</protein>
<evidence type="ECO:0000313" key="4">
    <source>
        <dbReference type="Proteomes" id="UP000007797"/>
    </source>
</evidence>
<dbReference type="GeneID" id="14872544"/>
<dbReference type="PANTHER" id="PTHR11092">
    <property type="entry name" value="SUGAR NUCLEOTIDE EPIMERASE RELATED"/>
    <property type="match status" value="1"/>
</dbReference>
<dbReference type="STRING" id="1054147.F4PVX9"/>
<feature type="domain" description="DUF1731" evidence="2">
    <location>
        <begin position="254"/>
        <end position="299"/>
    </location>
</feature>
<dbReference type="RefSeq" id="XP_004367126.1">
    <property type="nucleotide sequence ID" value="XM_004367069.1"/>
</dbReference>
<dbReference type="SUPFAM" id="SSF51735">
    <property type="entry name" value="NAD(P)-binding Rossmann-fold domains"/>
    <property type="match status" value="1"/>
</dbReference>
<evidence type="ECO:0000259" key="2">
    <source>
        <dbReference type="Pfam" id="PF08338"/>
    </source>
</evidence>
<name>F4PVX9_CACFS</name>